<feature type="domain" description="NADP-dependent oxidoreductase" evidence="1">
    <location>
        <begin position="16"/>
        <end position="288"/>
    </location>
</feature>
<dbReference type="GO" id="GO:0016491">
    <property type="term" value="F:oxidoreductase activity"/>
    <property type="evidence" value="ECO:0007669"/>
    <property type="project" value="InterPro"/>
</dbReference>
<evidence type="ECO:0000259" key="1">
    <source>
        <dbReference type="Pfam" id="PF00248"/>
    </source>
</evidence>
<accession>A0A501W3D4</accession>
<dbReference type="Gene3D" id="3.20.20.100">
    <property type="entry name" value="NADP-dependent oxidoreductase domain"/>
    <property type="match status" value="1"/>
</dbReference>
<dbReference type="Proteomes" id="UP000316727">
    <property type="component" value="Unassembled WGS sequence"/>
</dbReference>
<dbReference type="InterPro" id="IPR036812">
    <property type="entry name" value="NAD(P)_OxRdtase_dom_sf"/>
</dbReference>
<evidence type="ECO:0000313" key="2">
    <source>
        <dbReference type="EMBL" id="TPE43272.1"/>
    </source>
</evidence>
<keyword evidence="3" id="KW-1185">Reference proteome</keyword>
<evidence type="ECO:0000313" key="3">
    <source>
        <dbReference type="Proteomes" id="UP000316727"/>
    </source>
</evidence>
<reference evidence="2 3" key="1">
    <citation type="submission" date="2019-06" db="EMBL/GenBank/DDBJ databases">
        <title>A novel bacterium of genus Pontibacter, isolated from marine sediment.</title>
        <authorList>
            <person name="Huang H."/>
            <person name="Mo K."/>
            <person name="Hu Y."/>
        </authorList>
    </citation>
    <scope>NUCLEOTIDE SEQUENCE [LARGE SCALE GENOMIC DNA]</scope>
    <source>
        <strain evidence="2 3">HB172049</strain>
    </source>
</reference>
<gene>
    <name evidence="2" type="ORF">FJM65_14265</name>
</gene>
<dbReference type="InterPro" id="IPR023210">
    <property type="entry name" value="NADP_OxRdtase_dom"/>
</dbReference>
<organism evidence="2 3">
    <name type="scientific">Pontibacter mangrovi</name>
    <dbReference type="NCBI Taxonomy" id="2589816"/>
    <lineage>
        <taxon>Bacteria</taxon>
        <taxon>Pseudomonadati</taxon>
        <taxon>Bacteroidota</taxon>
        <taxon>Cytophagia</taxon>
        <taxon>Cytophagales</taxon>
        <taxon>Hymenobacteraceae</taxon>
        <taxon>Pontibacter</taxon>
    </lineage>
</organism>
<dbReference type="PRINTS" id="PR00069">
    <property type="entry name" value="ALDKETRDTASE"/>
</dbReference>
<dbReference type="InterPro" id="IPR053135">
    <property type="entry name" value="AKR2_Oxidoreductase"/>
</dbReference>
<dbReference type="OrthoDB" id="9773828at2"/>
<dbReference type="EMBL" id="VFRQ01000007">
    <property type="protein sequence ID" value="TPE43272.1"/>
    <property type="molecule type" value="Genomic_DNA"/>
</dbReference>
<dbReference type="PANTHER" id="PTHR43312">
    <property type="entry name" value="D-THREO-ALDOSE 1-DEHYDROGENASE"/>
    <property type="match status" value="1"/>
</dbReference>
<protein>
    <submittedName>
        <fullName evidence="2">Aldo/keto reductase</fullName>
    </submittedName>
</protein>
<dbReference type="CDD" id="cd19086">
    <property type="entry name" value="AKR_AKR11C1"/>
    <property type="match status" value="1"/>
</dbReference>
<comment type="caution">
    <text evidence="2">The sequence shown here is derived from an EMBL/GenBank/DDBJ whole genome shotgun (WGS) entry which is preliminary data.</text>
</comment>
<sequence length="298" mass="33120">MKYKLLGKSEIKVSEVSFGCMSLQGSQQESTQMLHRALDHGITYFDTADLYDKGRNEETVGKAFQGMRDKVIIGTKVGNQWRPDGSGWDWNPRKAYILQAVETSLKRLQTDYLDLYQLHGGTIDDPIDETIEAFELLKQQGKIRCYGISSIRPNVIREYVQRSSMSSVMLQYSLLDRRPEEEVLQLLQEHQIGVLARGSLAQGLLAGKSAKSYLSYTLEEVQQAADAVQAVAGASRTMAETAVQYVLHHAAVTSAVLGIRTGAQLDQLIEVAQAPALKAEEVEALQTALKANKYEAHR</sequence>
<dbReference type="RefSeq" id="WP_140622218.1">
    <property type="nucleotide sequence ID" value="NZ_VFRQ01000007.1"/>
</dbReference>
<proteinExistence type="predicted"/>
<dbReference type="AlphaFoldDB" id="A0A501W3D4"/>
<name>A0A501W3D4_9BACT</name>
<dbReference type="SUPFAM" id="SSF51430">
    <property type="entry name" value="NAD(P)-linked oxidoreductase"/>
    <property type="match status" value="1"/>
</dbReference>
<dbReference type="PANTHER" id="PTHR43312:SF1">
    <property type="entry name" value="NADP-DEPENDENT OXIDOREDUCTASE DOMAIN-CONTAINING PROTEIN"/>
    <property type="match status" value="1"/>
</dbReference>
<dbReference type="InterPro" id="IPR020471">
    <property type="entry name" value="AKR"/>
</dbReference>
<dbReference type="Pfam" id="PF00248">
    <property type="entry name" value="Aldo_ket_red"/>
    <property type="match status" value="1"/>
</dbReference>